<dbReference type="KEGG" id="tcd:AAIA72_02095"/>
<feature type="transmembrane region" description="Helical" evidence="1">
    <location>
        <begin position="54"/>
        <end position="72"/>
    </location>
</feature>
<evidence type="ECO:0000259" key="3">
    <source>
        <dbReference type="Pfam" id="PF06761"/>
    </source>
</evidence>
<organism evidence="4">
    <name type="scientific">Thermohahella caldifontis</name>
    <dbReference type="NCBI Taxonomy" id="3142973"/>
    <lineage>
        <taxon>Bacteria</taxon>
        <taxon>Pseudomonadati</taxon>
        <taxon>Pseudomonadota</taxon>
        <taxon>Gammaproteobacteria</taxon>
        <taxon>Oceanospirillales</taxon>
        <taxon>Hahellaceae</taxon>
        <taxon>Thermohahella</taxon>
    </lineage>
</organism>
<gene>
    <name evidence="4" type="ORF">AAIA72_02095</name>
</gene>
<dbReference type="RefSeq" id="WP_369601804.1">
    <property type="nucleotide sequence ID" value="NZ_CP154858.1"/>
</dbReference>
<keyword evidence="1" id="KW-1133">Transmembrane helix</keyword>
<dbReference type="AlphaFoldDB" id="A0AB39UY54"/>
<dbReference type="PANTHER" id="PTHR36153:SF1">
    <property type="entry name" value="TYPE VI SECRETION SYSTEM COMPONENT TSSM1"/>
    <property type="match status" value="1"/>
</dbReference>
<feature type="transmembrane region" description="Helical" evidence="1">
    <location>
        <begin position="380"/>
        <end position="401"/>
    </location>
</feature>
<feature type="domain" description="IcmF-related" evidence="3">
    <location>
        <begin position="546"/>
        <end position="705"/>
    </location>
</feature>
<evidence type="ECO:0000313" key="4">
    <source>
        <dbReference type="EMBL" id="XDT72800.1"/>
    </source>
</evidence>
<keyword evidence="1" id="KW-0472">Membrane</keyword>
<dbReference type="InterPro" id="IPR009612">
    <property type="entry name" value="IcmF-rel"/>
</dbReference>
<dbReference type="PANTHER" id="PTHR36153">
    <property type="entry name" value="INNER MEMBRANE PROTEIN-RELATED"/>
    <property type="match status" value="1"/>
</dbReference>
<dbReference type="InterPro" id="IPR010623">
    <property type="entry name" value="IcmF_C"/>
</dbReference>
<evidence type="ECO:0000259" key="2">
    <source>
        <dbReference type="Pfam" id="PF06744"/>
    </source>
</evidence>
<accession>A0AB39UY54</accession>
<dbReference type="Pfam" id="PF06761">
    <property type="entry name" value="IcmF-related"/>
    <property type="match status" value="1"/>
</dbReference>
<reference evidence="4" key="1">
    <citation type="submission" date="2024-05" db="EMBL/GenBank/DDBJ databases">
        <title>Genome sequencing of novel strain.</title>
        <authorList>
            <person name="Ganbat D."/>
            <person name="Ganbat S."/>
            <person name="Lee S.-J."/>
        </authorList>
    </citation>
    <scope>NUCLEOTIDE SEQUENCE</scope>
    <source>
        <strain evidence="4">SMD15-11</strain>
    </source>
</reference>
<proteinExistence type="predicted"/>
<dbReference type="EMBL" id="CP154858">
    <property type="protein sequence ID" value="XDT72800.1"/>
    <property type="molecule type" value="Genomic_DNA"/>
</dbReference>
<name>A0AB39UY54_9GAMM</name>
<evidence type="ECO:0000256" key="1">
    <source>
        <dbReference type="SAM" id="Phobius"/>
    </source>
</evidence>
<feature type="domain" description="Type VI secretion system IcmF C-terminal" evidence="2">
    <location>
        <begin position="970"/>
        <end position="1070"/>
    </location>
</feature>
<protein>
    <submittedName>
        <fullName evidence="4">Type VI secretion IcmF C-terminal domain-containing protein</fullName>
    </submittedName>
</protein>
<dbReference type="Pfam" id="PF06744">
    <property type="entry name" value="IcmF_C"/>
    <property type="match status" value="1"/>
</dbReference>
<sequence>MIGNRMRRRPLLRPLAEGKGRVSLILVLLSAILILLFGQHLIWAGQAPLAPAGWRMLVAALLLLAWAVYYGLRYVVPRQTAADLDRQGMEARLEREARQIHRHLTRQRCLDSLGRRPHIRRHLWILNVADADLESALCLSGRRRLIHESHALGVRVVEIGSLRCLVARETGDSALQSRQDSVTAILARVLYSGTRPAPDAVLWQVKAQDLIHDENQCLMQLGRLNEAVASRTATPVPLMIWMTGLDTLQGSEVVWSPRRREVSGFDFDTGTDQLIVNWHQGAQVVFERTRGAVHDVLASETDPAVRMRGLRFLAEIHELLNSMERVLFRLGNDVAVNVLKPVTFALGECAQRFADASAHPVLSRIPLPGQGHERARWRKWGLGLAWLSAATASAAFATISWQDRQAAHSILLPLSDAVDQQAEADRGAALASLRSWDSLRSQVAAAMKETTVSLDALDGPLSAGYASRLVRALSEDGEAWILGQVRQADRNYQTLSRLSRMVAAFEGQGEWSDTLRQAWLAPWADEPAAARWLNDYIALGHKAAMPDARAALLEAMSEVPLEEQLIARLLDEEMIARMGYVDTETLLGREARNWLRDDRVIRLPRYFTAAGYHTAFAPGLESLLDELEQESRQIQGESAHFPRDALKAAAENAYADAVQKAWSAALDQIGIRRPRNDELADYLAWLGSRSDSPVRHLFESVVTLTDYSLTTTASRVSVEKALRLASLGTGSAARLAVRAKRLQTALGENAMPADKSLDVPPQLKEVQLRFRDVQQWLPGNTAAGRWDALADVLKKLADELREQADLSPSEQFTSASRQLTSDTAFRDYRAWMSTARSLPGPAREWVVASLAQYRGNQAAAVKSQIAQAYGVLQKAWHEQFEGRYPFSAEGGDADMASLERFFGPKGDLSRFIETYVQPFAIKNNAGYRNKGGAGSLGFSNRALAVFTWADALRNTLFDESGTFHVGMTWRPQYLDANLSMFGLSVYDESLTYRHGPLLRKSTIWTAGDDPERAVVRLVDYNGLTYHEAFEGPWALHRMFMRFRPRQISSSRYQVEFEVQGRRAVYDLSFDKPDAWSLLAQASSIELVPLFD</sequence>
<dbReference type="InterPro" id="IPR053156">
    <property type="entry name" value="T6SS_TssM-like"/>
</dbReference>
<keyword evidence="1" id="KW-0812">Transmembrane</keyword>